<sequence length="81" mass="8894">MNRVSAENGVCANIPIMTFWGCVSRRALTSTRAGGMFSTSAMHHGSVTTRFAMILYFPWPGMSHWLGRRSGNLKNSEKATG</sequence>
<evidence type="ECO:0000313" key="1">
    <source>
        <dbReference type="EMBL" id="QSS57421.1"/>
    </source>
</evidence>
<reference evidence="1" key="1">
    <citation type="submission" date="2021-01" db="EMBL/GenBank/DDBJ databases">
        <title>Chromosome-level genome assembly of a human fungal pathogen reveals clustering of transcriptionally co-regulated genes.</title>
        <authorList>
            <person name="Voorhies M."/>
            <person name="Cohen S."/>
            <person name="Shea T.P."/>
            <person name="Petrus S."/>
            <person name="Munoz J.F."/>
            <person name="Poplawski S."/>
            <person name="Goldman W.E."/>
            <person name="Michael T."/>
            <person name="Cuomo C.A."/>
            <person name="Sil A."/>
            <person name="Beyhan S."/>
        </authorList>
    </citation>
    <scope>NUCLEOTIDE SEQUENCE</scope>
    <source>
        <strain evidence="1">H88</strain>
    </source>
</reference>
<accession>A0A8A1LUF4</accession>
<dbReference type="EMBL" id="CP069107">
    <property type="protein sequence ID" value="QSS57421.1"/>
    <property type="molecule type" value="Genomic_DNA"/>
</dbReference>
<gene>
    <name evidence="1" type="ORF">I7I53_11590</name>
</gene>
<dbReference type="AlphaFoldDB" id="A0A8A1LUF4"/>
<dbReference type="VEuPathDB" id="FungiDB:I7I53_11590"/>
<proteinExistence type="predicted"/>
<protein>
    <submittedName>
        <fullName evidence="1">Uncharacterized protein</fullName>
    </submittedName>
</protein>
<name>A0A8A1LUF4_AJEC8</name>
<organism evidence="1 2">
    <name type="scientific">Ajellomyces capsulatus (strain H88)</name>
    <name type="common">Darling's disease fungus</name>
    <name type="synonym">Histoplasma capsulatum</name>
    <dbReference type="NCBI Taxonomy" id="544711"/>
    <lineage>
        <taxon>Eukaryota</taxon>
        <taxon>Fungi</taxon>
        <taxon>Dikarya</taxon>
        <taxon>Ascomycota</taxon>
        <taxon>Pezizomycotina</taxon>
        <taxon>Eurotiomycetes</taxon>
        <taxon>Eurotiomycetidae</taxon>
        <taxon>Onygenales</taxon>
        <taxon>Ajellomycetaceae</taxon>
        <taxon>Histoplasma</taxon>
    </lineage>
</organism>
<dbReference type="Proteomes" id="UP000663419">
    <property type="component" value="Chromosome 6"/>
</dbReference>
<evidence type="ECO:0000313" key="2">
    <source>
        <dbReference type="Proteomes" id="UP000663419"/>
    </source>
</evidence>